<dbReference type="PANTHER" id="PTHR12714:SF9">
    <property type="entry name" value="PROTEIN-S-ISOPRENYLCYSTEINE O-METHYLTRANSFERASE"/>
    <property type="match status" value="1"/>
</dbReference>
<dbReference type="GO" id="GO:0005789">
    <property type="term" value="C:endoplasmic reticulum membrane"/>
    <property type="evidence" value="ECO:0007669"/>
    <property type="project" value="UniProtKB-SubCell"/>
</dbReference>
<dbReference type="PROSITE" id="PS51564">
    <property type="entry name" value="SAM_ICMT"/>
    <property type="match status" value="1"/>
</dbReference>
<accession>A0A3M7Q7Z6</accession>
<organism evidence="14 15">
    <name type="scientific">Brachionus plicatilis</name>
    <name type="common">Marine rotifer</name>
    <name type="synonym">Brachionus muelleri</name>
    <dbReference type="NCBI Taxonomy" id="10195"/>
    <lineage>
        <taxon>Eukaryota</taxon>
        <taxon>Metazoa</taxon>
        <taxon>Spiralia</taxon>
        <taxon>Gnathifera</taxon>
        <taxon>Rotifera</taxon>
        <taxon>Eurotatoria</taxon>
        <taxon>Monogononta</taxon>
        <taxon>Pseudotrocha</taxon>
        <taxon>Ploima</taxon>
        <taxon>Brachionidae</taxon>
        <taxon>Brachionus</taxon>
    </lineage>
</organism>
<dbReference type="Gene3D" id="1.20.120.1630">
    <property type="match status" value="1"/>
</dbReference>
<sequence>MTNQEKDKYIYSVLLSFTPVLITSTIYFLMSIVVNVSNFWWFLFTMLIFLSSNLASMITLNSIMIYKIYWRSALITNVFLVGYILAAQQSFPTLNTFGYYLMVLSFFHLSEFVFTALYNPKEVSTSSFLLNHSKEYAIAAFSSWSEFFIEAILFPTLKQNLYLRCIGLSLCLFGESFRKLAMYTAGKNFNHYVQETHHKEHVLVTKGVYRLVRHPSYFGWFYWSIGTQILLANPICAILYTMVSWKFFKSRIIYEEYYLIKFFGSQYTAYQQKVASGVPFVKGYVLIDERLD</sequence>
<keyword evidence="5 13" id="KW-0489">Methyltransferase</keyword>
<keyword evidence="8 13" id="KW-0812">Transmembrane</keyword>
<feature type="transmembrane region" description="Helical" evidence="13">
    <location>
        <begin position="39"/>
        <end position="60"/>
    </location>
</feature>
<evidence type="ECO:0000256" key="3">
    <source>
        <dbReference type="ARBA" id="ARBA00009140"/>
    </source>
</evidence>
<dbReference type="GO" id="GO:0004671">
    <property type="term" value="F:protein C-terminal S-isoprenylcysteine carboxyl O-methyltransferase activity"/>
    <property type="evidence" value="ECO:0007669"/>
    <property type="project" value="UniProtKB-EC"/>
</dbReference>
<evidence type="ECO:0000256" key="2">
    <source>
        <dbReference type="ARBA" id="ARBA00004141"/>
    </source>
</evidence>
<gene>
    <name evidence="14" type="ORF">BpHYR1_025321</name>
</gene>
<evidence type="ECO:0000256" key="4">
    <source>
        <dbReference type="ARBA" id="ARBA00012151"/>
    </source>
</evidence>
<comment type="caution">
    <text evidence="14">The sequence shown here is derived from an EMBL/GenBank/DDBJ whole genome shotgun (WGS) entry which is preliminary data.</text>
</comment>
<name>A0A3M7Q7Z6_BRAPC</name>
<dbReference type="InterPro" id="IPR025770">
    <property type="entry name" value="PPMT_MeTrfase"/>
</dbReference>
<feature type="transmembrane region" description="Helical" evidence="13">
    <location>
        <begin position="72"/>
        <end position="91"/>
    </location>
</feature>
<comment type="catalytic activity">
    <reaction evidence="1 13">
        <text>[protein]-C-terminal S-[(2E,6E)-farnesyl]-L-cysteine + S-adenosyl-L-methionine = [protein]-C-terminal S-[(2E,6E)-farnesyl]-L-cysteine methyl ester + S-adenosyl-L-homocysteine</text>
        <dbReference type="Rhea" id="RHEA:21672"/>
        <dbReference type="Rhea" id="RHEA-COMP:12125"/>
        <dbReference type="Rhea" id="RHEA-COMP:12126"/>
        <dbReference type="ChEBI" id="CHEBI:57856"/>
        <dbReference type="ChEBI" id="CHEBI:59789"/>
        <dbReference type="ChEBI" id="CHEBI:90510"/>
        <dbReference type="ChEBI" id="CHEBI:90511"/>
        <dbReference type="EC" id="2.1.1.100"/>
    </reaction>
</comment>
<keyword evidence="13" id="KW-0256">Endoplasmic reticulum</keyword>
<reference evidence="14 15" key="1">
    <citation type="journal article" date="2018" name="Sci. Rep.">
        <title>Genomic signatures of local adaptation to the degree of environmental predictability in rotifers.</title>
        <authorList>
            <person name="Franch-Gras L."/>
            <person name="Hahn C."/>
            <person name="Garcia-Roger E.M."/>
            <person name="Carmona M.J."/>
            <person name="Serra M."/>
            <person name="Gomez A."/>
        </authorList>
    </citation>
    <scope>NUCLEOTIDE SEQUENCE [LARGE SCALE GENOMIC DNA]</scope>
    <source>
        <strain evidence="14">HYR1</strain>
    </source>
</reference>
<dbReference type="EMBL" id="REGN01007028">
    <property type="protein sequence ID" value="RNA07463.1"/>
    <property type="molecule type" value="Genomic_DNA"/>
</dbReference>
<feature type="transmembrane region" description="Helical" evidence="13">
    <location>
        <begin position="97"/>
        <end position="116"/>
    </location>
</feature>
<comment type="subcellular location">
    <subcellularLocation>
        <location evidence="13">Endoplasmic reticulum membrane</location>
        <topology evidence="13">Multi-pass membrane protein</topology>
    </subcellularLocation>
    <subcellularLocation>
        <location evidence="2">Membrane</location>
        <topology evidence="2">Multi-pass membrane protein</topology>
    </subcellularLocation>
</comment>
<evidence type="ECO:0000256" key="13">
    <source>
        <dbReference type="RuleBase" id="RU362022"/>
    </source>
</evidence>
<keyword evidence="6" id="KW-0808">Transferase</keyword>
<feature type="transmembrane region" description="Helical" evidence="13">
    <location>
        <begin position="9"/>
        <end position="33"/>
    </location>
</feature>
<dbReference type="STRING" id="10195.A0A3M7Q7Z6"/>
<feature type="transmembrane region" description="Helical" evidence="13">
    <location>
        <begin position="220"/>
        <end position="243"/>
    </location>
</feature>
<proteinExistence type="inferred from homology"/>
<evidence type="ECO:0000256" key="12">
    <source>
        <dbReference type="ARBA" id="ARBA00023656"/>
    </source>
</evidence>
<evidence type="ECO:0000256" key="5">
    <source>
        <dbReference type="ARBA" id="ARBA00022603"/>
    </source>
</evidence>
<evidence type="ECO:0000256" key="6">
    <source>
        <dbReference type="ARBA" id="ARBA00022679"/>
    </source>
</evidence>
<evidence type="ECO:0000256" key="7">
    <source>
        <dbReference type="ARBA" id="ARBA00022691"/>
    </source>
</evidence>
<evidence type="ECO:0000256" key="1">
    <source>
        <dbReference type="ARBA" id="ARBA00001450"/>
    </source>
</evidence>
<dbReference type="Pfam" id="PF04140">
    <property type="entry name" value="ICMT"/>
    <property type="match status" value="1"/>
</dbReference>
<keyword evidence="10 13" id="KW-0472">Membrane</keyword>
<dbReference type="OrthoDB" id="422086at2759"/>
<dbReference type="AlphaFoldDB" id="A0A3M7Q7Z6"/>
<dbReference type="GO" id="GO:0032259">
    <property type="term" value="P:methylation"/>
    <property type="evidence" value="ECO:0007669"/>
    <property type="project" value="UniProtKB-KW"/>
</dbReference>
<evidence type="ECO:0000256" key="10">
    <source>
        <dbReference type="ARBA" id="ARBA00023136"/>
    </source>
</evidence>
<comment type="function">
    <text evidence="11">Catalyzes the post-translational methylation of isoprenylated C-terminal cysteine residues.</text>
</comment>
<dbReference type="EC" id="2.1.1.100" evidence="4 13"/>
<evidence type="ECO:0000256" key="11">
    <source>
        <dbReference type="ARBA" id="ARBA00023572"/>
    </source>
</evidence>
<evidence type="ECO:0000313" key="14">
    <source>
        <dbReference type="EMBL" id="RNA07463.1"/>
    </source>
</evidence>
<keyword evidence="9 13" id="KW-1133">Transmembrane helix</keyword>
<keyword evidence="15" id="KW-1185">Reference proteome</keyword>
<protein>
    <recommendedName>
        <fullName evidence="12 13">Protein-S-isoprenylcysteine O-methyltransferase</fullName>
        <ecNumber evidence="4 13">2.1.1.100</ecNumber>
    </recommendedName>
</protein>
<dbReference type="PANTHER" id="PTHR12714">
    <property type="entry name" value="PROTEIN-S ISOPRENYLCYSTEINE O-METHYLTRANSFERASE"/>
    <property type="match status" value="1"/>
</dbReference>
<dbReference type="InterPro" id="IPR007269">
    <property type="entry name" value="ICMT_MeTrfase"/>
</dbReference>
<evidence type="ECO:0000313" key="15">
    <source>
        <dbReference type="Proteomes" id="UP000276133"/>
    </source>
</evidence>
<comment type="similarity">
    <text evidence="3 13">Belongs to the class VI-like SAM-binding methyltransferase superfamily. Isoprenylcysteine carboxyl methyltransferase family.</text>
</comment>
<evidence type="ECO:0000256" key="9">
    <source>
        <dbReference type="ARBA" id="ARBA00022989"/>
    </source>
</evidence>
<evidence type="ECO:0000256" key="8">
    <source>
        <dbReference type="ARBA" id="ARBA00022692"/>
    </source>
</evidence>
<keyword evidence="7 13" id="KW-0949">S-adenosyl-L-methionine</keyword>
<dbReference type="Proteomes" id="UP000276133">
    <property type="component" value="Unassembled WGS sequence"/>
</dbReference>